<evidence type="ECO:0000256" key="10">
    <source>
        <dbReference type="ARBA" id="ARBA00023140"/>
    </source>
</evidence>
<comment type="catalytic activity">
    <reaction evidence="12 15">
        <text>2 H2O2 = O2 + 2 H2O</text>
        <dbReference type="Rhea" id="RHEA:20309"/>
        <dbReference type="ChEBI" id="CHEBI:15377"/>
        <dbReference type="ChEBI" id="CHEBI:15379"/>
        <dbReference type="ChEBI" id="CHEBI:16240"/>
        <dbReference type="EC" id="1.11.1.6"/>
    </reaction>
</comment>
<feature type="active site" evidence="13">
    <location>
        <position position="127"/>
    </location>
</feature>
<dbReference type="GO" id="GO:0005777">
    <property type="term" value="C:peroxisome"/>
    <property type="evidence" value="ECO:0007669"/>
    <property type="project" value="UniProtKB-SubCell"/>
</dbReference>
<evidence type="ECO:0000256" key="12">
    <source>
        <dbReference type="ARBA" id="ARBA00049254"/>
    </source>
</evidence>
<evidence type="ECO:0000256" key="1">
    <source>
        <dbReference type="ARBA" id="ARBA00001971"/>
    </source>
</evidence>
<dbReference type="EMBL" id="LR743597">
    <property type="protein sequence ID" value="CAA2627399.1"/>
    <property type="molecule type" value="Genomic_DNA"/>
</dbReference>
<keyword evidence="19" id="KW-1185">Reference proteome</keyword>
<dbReference type="Pfam" id="PF06628">
    <property type="entry name" value="Catalase-rel"/>
    <property type="match status" value="1"/>
</dbReference>
<dbReference type="AlphaFoldDB" id="A0A7I8J992"/>
<dbReference type="GO" id="GO:0042542">
    <property type="term" value="P:response to hydrogen peroxide"/>
    <property type="evidence" value="ECO:0007669"/>
    <property type="project" value="TreeGrafter"/>
</dbReference>
<dbReference type="InterPro" id="IPR024711">
    <property type="entry name" value="Catalase_clade1/3"/>
</dbReference>
<keyword evidence="10" id="KW-0576">Peroxisome</keyword>
<comment type="cofactor">
    <cofactor evidence="1 14">
        <name>heme</name>
        <dbReference type="ChEBI" id="CHEBI:30413"/>
    </cofactor>
</comment>
<reference evidence="18 19" key="1">
    <citation type="submission" date="2019-12" db="EMBL/GenBank/DDBJ databases">
        <authorList>
            <person name="Scholz U."/>
            <person name="Mascher M."/>
            <person name="Fiebig A."/>
        </authorList>
    </citation>
    <scope>NUCLEOTIDE SEQUENCE</scope>
</reference>
<feature type="active site" evidence="13">
    <location>
        <position position="65"/>
    </location>
</feature>
<keyword evidence="5 15" id="KW-0575">Peroxidase</keyword>
<evidence type="ECO:0000256" key="7">
    <source>
        <dbReference type="ARBA" id="ARBA00022723"/>
    </source>
</evidence>
<feature type="binding site" description="axial binding residue" evidence="14">
    <location>
        <position position="336"/>
    </location>
    <ligand>
        <name>heme</name>
        <dbReference type="ChEBI" id="CHEBI:30413"/>
    </ligand>
    <ligandPart>
        <name>Fe</name>
        <dbReference type="ChEBI" id="CHEBI:18248"/>
    </ligandPart>
</feature>
<dbReference type="GO" id="GO:0009725">
    <property type="term" value="P:response to hormone"/>
    <property type="evidence" value="ECO:0007669"/>
    <property type="project" value="UniProtKB-ARBA"/>
</dbReference>
<dbReference type="GO" id="GO:0042744">
    <property type="term" value="P:hydrogen peroxide catabolic process"/>
    <property type="evidence" value="ECO:0007669"/>
    <property type="project" value="UniProtKB-KW"/>
</dbReference>
<keyword evidence="8 15" id="KW-0560">Oxidoreductase</keyword>
<dbReference type="FunFam" id="2.40.180.10:FF:000002">
    <property type="entry name" value="Catalase"/>
    <property type="match status" value="1"/>
</dbReference>
<dbReference type="InterPro" id="IPR018028">
    <property type="entry name" value="Catalase"/>
</dbReference>
<evidence type="ECO:0000256" key="11">
    <source>
        <dbReference type="ARBA" id="ARBA00023324"/>
    </source>
</evidence>
<organism evidence="18">
    <name type="scientific">Spirodela intermedia</name>
    <name type="common">Intermediate duckweed</name>
    <dbReference type="NCBI Taxonomy" id="51605"/>
    <lineage>
        <taxon>Eukaryota</taxon>
        <taxon>Viridiplantae</taxon>
        <taxon>Streptophyta</taxon>
        <taxon>Embryophyta</taxon>
        <taxon>Tracheophyta</taxon>
        <taxon>Spermatophyta</taxon>
        <taxon>Magnoliopsida</taxon>
        <taxon>Liliopsida</taxon>
        <taxon>Araceae</taxon>
        <taxon>Lemnoideae</taxon>
        <taxon>Spirodela</taxon>
    </lineage>
</organism>
<keyword evidence="7 14" id="KW-0479">Metal-binding</keyword>
<keyword evidence="9 14" id="KW-0408">Iron</keyword>
<dbReference type="Pfam" id="PF00199">
    <property type="entry name" value="Catalase"/>
    <property type="match status" value="1"/>
</dbReference>
<feature type="domain" description="Catalase core" evidence="17">
    <location>
        <begin position="18"/>
        <end position="389"/>
    </location>
</feature>
<dbReference type="PROSITE" id="PS51402">
    <property type="entry name" value="CATALASE_3"/>
    <property type="match status" value="1"/>
</dbReference>
<comment type="function">
    <text evidence="16">Catalyzes the degradation of hydrogen peroxide (H(2)O(2)) generated by peroxisomal oxidases to water and oxygen, thereby protecting cells from the toxic effects of hydrogen peroxide.</text>
</comment>
<evidence type="ECO:0000259" key="17">
    <source>
        <dbReference type="SMART" id="SM01060"/>
    </source>
</evidence>
<evidence type="ECO:0000313" key="19">
    <source>
        <dbReference type="Proteomes" id="UP001189122"/>
    </source>
</evidence>
<comment type="subcellular location">
    <subcellularLocation>
        <location evidence="2">Peroxisome</location>
    </subcellularLocation>
</comment>
<evidence type="ECO:0000256" key="14">
    <source>
        <dbReference type="PIRSR" id="PIRSR038928-2"/>
    </source>
</evidence>
<dbReference type="PANTHER" id="PTHR11465">
    <property type="entry name" value="CATALASE"/>
    <property type="match status" value="1"/>
</dbReference>
<dbReference type="PIRSF" id="PIRSF038928">
    <property type="entry name" value="Catalase_clade1-3"/>
    <property type="match status" value="1"/>
</dbReference>
<dbReference type="InterPro" id="IPR011614">
    <property type="entry name" value="Catalase_core"/>
</dbReference>
<dbReference type="InterPro" id="IPR020835">
    <property type="entry name" value="Catalase_sf"/>
</dbReference>
<evidence type="ECO:0000313" key="18">
    <source>
        <dbReference type="EMBL" id="CAA2627399.1"/>
    </source>
</evidence>
<keyword evidence="11 15" id="KW-0376">Hydrogen peroxide</keyword>
<accession>A0A7I8J992</accession>
<keyword evidence="6 14" id="KW-0349">Heme</keyword>
<dbReference type="SUPFAM" id="SSF56634">
    <property type="entry name" value="Heme-dependent catalase-like"/>
    <property type="match status" value="1"/>
</dbReference>
<dbReference type="EMBL" id="CACRZD030000010">
    <property type="protein sequence ID" value="CAA6666659.1"/>
    <property type="molecule type" value="Genomic_DNA"/>
</dbReference>
<evidence type="ECO:0000256" key="4">
    <source>
        <dbReference type="ARBA" id="ARBA00012314"/>
    </source>
</evidence>
<dbReference type="Gene3D" id="2.40.180.10">
    <property type="entry name" value="Catalase core domain"/>
    <property type="match status" value="1"/>
</dbReference>
<evidence type="ECO:0000256" key="8">
    <source>
        <dbReference type="ARBA" id="ARBA00023002"/>
    </source>
</evidence>
<name>A0A7I8J992_SPIIN</name>
<dbReference type="CDD" id="cd08154">
    <property type="entry name" value="catalase_clade_1"/>
    <property type="match status" value="1"/>
</dbReference>
<dbReference type="InterPro" id="IPR010582">
    <property type="entry name" value="Catalase_immune_responsive"/>
</dbReference>
<dbReference type="PANTHER" id="PTHR11465:SF23">
    <property type="entry name" value="CATALASE-2"/>
    <property type="match status" value="1"/>
</dbReference>
<dbReference type="InterPro" id="IPR024708">
    <property type="entry name" value="Catalase_AS"/>
</dbReference>
<evidence type="ECO:0000256" key="15">
    <source>
        <dbReference type="RuleBase" id="RU000498"/>
    </source>
</evidence>
<dbReference type="GO" id="GO:0046872">
    <property type="term" value="F:metal ion binding"/>
    <property type="evidence" value="ECO:0007669"/>
    <property type="project" value="UniProtKB-KW"/>
</dbReference>
<evidence type="ECO:0000256" key="3">
    <source>
        <dbReference type="ARBA" id="ARBA00005329"/>
    </source>
</evidence>
<dbReference type="SMART" id="SM01060">
    <property type="entry name" value="Catalase"/>
    <property type="match status" value="1"/>
</dbReference>
<proteinExistence type="inferred from homology"/>
<dbReference type="PRINTS" id="PR00067">
    <property type="entry name" value="CATALASE"/>
</dbReference>
<dbReference type="Proteomes" id="UP001189122">
    <property type="component" value="Unassembled WGS sequence"/>
</dbReference>
<evidence type="ECO:0000256" key="9">
    <source>
        <dbReference type="ARBA" id="ARBA00023004"/>
    </source>
</evidence>
<evidence type="ECO:0000256" key="2">
    <source>
        <dbReference type="ARBA" id="ARBA00004275"/>
    </source>
</evidence>
<dbReference type="GO" id="GO:0005886">
    <property type="term" value="C:plasma membrane"/>
    <property type="evidence" value="ECO:0007669"/>
    <property type="project" value="TreeGrafter"/>
</dbReference>
<sequence length="480" mass="55705">MDPYKFRPSSAFNSPFWTTNSGAPVWNNNNSLTVGERGPILLEDYHLIEKIAQFDRERIPERVVHARGASAKGFFEVTHDITHLTCADFLRGPGVQTPVIVRFSTVIHERGSPETLRDPGNFDLVGNNFPVFFIRDGMKFPDMVHALKPNPVSHIQENWRILDFFSHHPESLHMFTFLFDDIGIPADYRHMDGSGVNTYTLVNKAGKTHYVKFHWKPTCGVKSLLEDEAVVVGGTNHSHATKDLYDSIAAGNYPEWKLYIQTIDPDHEDRFDFDPLDVTKTWPKTSCPSSRWPSGLEQEHRQFFAENEQLAFCPAIIVPGIYYSDDKLLQTRIFSYADTQRHRLGPNYLLLPPNAPKSAHHNNHHEGFMNFMHRDEEVNYFPSRYDPVRHAEQYPIPSRVLTGRREKTVIKKENNFKQPGERYRSWAPDRQERFIRRWIEALSDQRVTHEIRSIWISYWSQCDKSLGQKLATRLNVKPSM</sequence>
<evidence type="ECO:0000256" key="5">
    <source>
        <dbReference type="ARBA" id="ARBA00022559"/>
    </source>
</evidence>
<dbReference type="InterPro" id="IPR002226">
    <property type="entry name" value="Catalase_haem_BS"/>
</dbReference>
<dbReference type="PROSITE" id="PS00438">
    <property type="entry name" value="CATALASE_2"/>
    <property type="match status" value="1"/>
</dbReference>
<evidence type="ECO:0000256" key="6">
    <source>
        <dbReference type="ARBA" id="ARBA00022617"/>
    </source>
</evidence>
<gene>
    <name evidence="18" type="ORF">SI7747_10013052</name>
</gene>
<comment type="similarity">
    <text evidence="3 15">Belongs to the catalase family.</text>
</comment>
<evidence type="ECO:0000256" key="13">
    <source>
        <dbReference type="PIRSR" id="PIRSR038928-1"/>
    </source>
</evidence>
<dbReference type="GO" id="GO:0020037">
    <property type="term" value="F:heme binding"/>
    <property type="evidence" value="ECO:0007669"/>
    <property type="project" value="InterPro"/>
</dbReference>
<dbReference type="EC" id="1.11.1.6" evidence="4 15"/>
<protein>
    <recommendedName>
        <fullName evidence="4 15">Catalase</fullName>
        <ecNumber evidence="4 15">1.11.1.6</ecNumber>
    </recommendedName>
</protein>
<evidence type="ECO:0000256" key="16">
    <source>
        <dbReference type="RuleBase" id="RU004142"/>
    </source>
</evidence>
<dbReference type="GO" id="GO:0004096">
    <property type="term" value="F:catalase activity"/>
    <property type="evidence" value="ECO:0007669"/>
    <property type="project" value="UniProtKB-EC"/>
</dbReference>
<dbReference type="PROSITE" id="PS00437">
    <property type="entry name" value="CATALASE_1"/>
    <property type="match status" value="1"/>
</dbReference>